<name>A0A5B8NLK7_9CHRO</name>
<protein>
    <submittedName>
        <fullName evidence="1">Transcription termination factor NusA</fullName>
    </submittedName>
</protein>
<evidence type="ECO:0000313" key="1">
    <source>
        <dbReference type="EMBL" id="QDZ39888.1"/>
    </source>
</evidence>
<dbReference type="KEGG" id="enn:FRE64_07995"/>
<gene>
    <name evidence="1" type="ORF">FRE64_07995</name>
</gene>
<keyword evidence="2" id="KW-1185">Reference proteome</keyword>
<dbReference type="InterPro" id="IPR029013">
    <property type="entry name" value="HP0062-like_sf"/>
</dbReference>
<sequence>MSRDIDVDEQELEKFLRILEDFQDFIQEQMKSLERKWEKCDDSWQGESKERFSKEFTQTLDDLKTAAKNGDDALEYIEKFYQVVKEMNEQT</sequence>
<evidence type="ECO:0000313" key="2">
    <source>
        <dbReference type="Proteomes" id="UP000318453"/>
    </source>
</evidence>
<dbReference type="Gene3D" id="1.10.287.850">
    <property type="entry name" value="HP0062-like domain"/>
    <property type="match status" value="1"/>
</dbReference>
<dbReference type="OrthoDB" id="427573at2"/>
<organism evidence="1 2">
    <name type="scientific">Euhalothece natronophila Z-M001</name>
    <dbReference type="NCBI Taxonomy" id="522448"/>
    <lineage>
        <taxon>Bacteria</taxon>
        <taxon>Bacillati</taxon>
        <taxon>Cyanobacteriota</taxon>
        <taxon>Cyanophyceae</taxon>
        <taxon>Oscillatoriophycideae</taxon>
        <taxon>Chroococcales</taxon>
        <taxon>Halothecacae</taxon>
        <taxon>Halothece cluster</taxon>
        <taxon>Euhalothece</taxon>
    </lineage>
</organism>
<accession>A0A5B8NLK7</accession>
<dbReference type="RefSeq" id="WP_146295484.1">
    <property type="nucleotide sequence ID" value="NZ_CP042326.1"/>
</dbReference>
<dbReference type="AlphaFoldDB" id="A0A5B8NLK7"/>
<reference evidence="1" key="1">
    <citation type="submission" date="2019-08" db="EMBL/GenBank/DDBJ databases">
        <title>Carotenoids and Carotenoid Binding Proteins in the Halophilic Cyanobacterium Euhalothece sp. ZM00.</title>
        <authorList>
            <person name="Cho S.M."/>
            <person name="Song J.Y."/>
            <person name="Park Y.-I."/>
        </authorList>
    </citation>
    <scope>NUCLEOTIDE SEQUENCE [LARGE SCALE GENOMIC DNA]</scope>
    <source>
        <strain evidence="1">Z-M001</strain>
    </source>
</reference>
<dbReference type="SUPFAM" id="SSF158414">
    <property type="entry name" value="HP0062-like"/>
    <property type="match status" value="1"/>
</dbReference>
<dbReference type="Proteomes" id="UP000318453">
    <property type="component" value="Chromosome"/>
</dbReference>
<proteinExistence type="predicted"/>
<dbReference type="EMBL" id="CP042326">
    <property type="protein sequence ID" value="QDZ39888.1"/>
    <property type="molecule type" value="Genomic_DNA"/>
</dbReference>